<dbReference type="Gene3D" id="3.30.200.20">
    <property type="entry name" value="Phosphorylase Kinase, domain 1"/>
    <property type="match status" value="1"/>
</dbReference>
<dbReference type="GO" id="GO:0004672">
    <property type="term" value="F:protein kinase activity"/>
    <property type="evidence" value="ECO:0007669"/>
    <property type="project" value="InterPro"/>
</dbReference>
<evidence type="ECO:0000256" key="2">
    <source>
        <dbReference type="ARBA" id="ARBA00022840"/>
    </source>
</evidence>
<dbReference type="PANTHER" id="PTHR24418">
    <property type="entry name" value="TYROSINE-PROTEIN KINASE"/>
    <property type="match status" value="1"/>
</dbReference>
<feature type="domain" description="Protein kinase" evidence="4">
    <location>
        <begin position="6"/>
        <end position="150"/>
    </location>
</feature>
<dbReference type="SUPFAM" id="SSF56112">
    <property type="entry name" value="Protein kinase-like (PK-like)"/>
    <property type="match status" value="1"/>
</dbReference>
<dbReference type="EMBL" id="UYWY01028139">
    <property type="protein sequence ID" value="VDM51383.1"/>
    <property type="molecule type" value="Genomic_DNA"/>
</dbReference>
<dbReference type="PROSITE" id="PS00107">
    <property type="entry name" value="PROTEIN_KINASE_ATP"/>
    <property type="match status" value="1"/>
</dbReference>
<dbReference type="AlphaFoldDB" id="A0A183VH42"/>
<evidence type="ECO:0000313" key="5">
    <source>
        <dbReference type="EMBL" id="VDM51383.1"/>
    </source>
</evidence>
<evidence type="ECO:0000256" key="1">
    <source>
        <dbReference type="ARBA" id="ARBA00022741"/>
    </source>
</evidence>
<keyword evidence="6" id="KW-1185">Reference proteome</keyword>
<reference evidence="7" key="1">
    <citation type="submission" date="2016-06" db="UniProtKB">
        <authorList>
            <consortium name="WormBaseParasite"/>
        </authorList>
    </citation>
    <scope>IDENTIFICATION</scope>
</reference>
<evidence type="ECO:0000259" key="4">
    <source>
        <dbReference type="PROSITE" id="PS50011"/>
    </source>
</evidence>
<keyword evidence="1 3" id="KW-0547">Nucleotide-binding</keyword>
<organism evidence="6 7">
    <name type="scientific">Toxocara canis</name>
    <name type="common">Canine roundworm</name>
    <dbReference type="NCBI Taxonomy" id="6265"/>
    <lineage>
        <taxon>Eukaryota</taxon>
        <taxon>Metazoa</taxon>
        <taxon>Ecdysozoa</taxon>
        <taxon>Nematoda</taxon>
        <taxon>Chromadorea</taxon>
        <taxon>Rhabditida</taxon>
        <taxon>Spirurina</taxon>
        <taxon>Ascaridomorpha</taxon>
        <taxon>Ascaridoidea</taxon>
        <taxon>Toxocaridae</taxon>
        <taxon>Toxocara</taxon>
    </lineage>
</organism>
<dbReference type="PROSITE" id="PS50011">
    <property type="entry name" value="PROTEIN_KINASE_DOM"/>
    <property type="match status" value="1"/>
</dbReference>
<dbReference type="InterPro" id="IPR050198">
    <property type="entry name" value="Non-receptor_tyrosine_kinases"/>
</dbReference>
<dbReference type="WBParaSite" id="TCNE_0002006601-mRNA-1">
    <property type="protein sequence ID" value="TCNE_0002006601-mRNA-1"/>
    <property type="gene ID" value="TCNE_0002006601"/>
</dbReference>
<sequence length="150" mass="16767">MWSEVLTVKKKLGGGQFGEVFVGVLRCGGKKFECAVKTLKGKMHKQQRADFMKEALTMLELDHPNIIKLFGVAIEQEPTMIILELAPGGSLRDFLAKRNAVQVPVSVLVDFANSALCAMYYLSSRKVFSFIKFPLKIHFSEAIVCFITVH</sequence>
<dbReference type="InterPro" id="IPR001245">
    <property type="entry name" value="Ser-Thr/Tyr_kinase_cat_dom"/>
</dbReference>
<dbReference type="InterPro" id="IPR000719">
    <property type="entry name" value="Prot_kinase_dom"/>
</dbReference>
<evidence type="ECO:0000313" key="7">
    <source>
        <dbReference type="WBParaSite" id="TCNE_0002006601-mRNA-1"/>
    </source>
</evidence>
<proteinExistence type="predicted"/>
<keyword evidence="2 3" id="KW-0067">ATP-binding</keyword>
<name>A0A183VH42_TOXCA</name>
<accession>A0A183VH42</accession>
<evidence type="ECO:0000313" key="6">
    <source>
        <dbReference type="Proteomes" id="UP000050794"/>
    </source>
</evidence>
<gene>
    <name evidence="5" type="ORF">TCNE_LOCUS20062</name>
</gene>
<dbReference type="Proteomes" id="UP000050794">
    <property type="component" value="Unassembled WGS sequence"/>
</dbReference>
<dbReference type="InterPro" id="IPR011009">
    <property type="entry name" value="Kinase-like_dom_sf"/>
</dbReference>
<evidence type="ECO:0000256" key="3">
    <source>
        <dbReference type="PROSITE-ProRule" id="PRU10141"/>
    </source>
</evidence>
<reference evidence="5 6" key="2">
    <citation type="submission" date="2018-11" db="EMBL/GenBank/DDBJ databases">
        <authorList>
            <consortium name="Pathogen Informatics"/>
        </authorList>
    </citation>
    <scope>NUCLEOTIDE SEQUENCE [LARGE SCALE GENOMIC DNA]</scope>
</reference>
<dbReference type="InterPro" id="IPR017441">
    <property type="entry name" value="Protein_kinase_ATP_BS"/>
</dbReference>
<dbReference type="GO" id="GO:0005524">
    <property type="term" value="F:ATP binding"/>
    <property type="evidence" value="ECO:0007669"/>
    <property type="project" value="UniProtKB-UniRule"/>
</dbReference>
<protein>
    <submittedName>
        <fullName evidence="7">Protein kinase domain-containing protein</fullName>
    </submittedName>
</protein>
<feature type="binding site" evidence="3">
    <location>
        <position position="37"/>
    </location>
    <ligand>
        <name>ATP</name>
        <dbReference type="ChEBI" id="CHEBI:30616"/>
    </ligand>
</feature>
<dbReference type="Pfam" id="PF07714">
    <property type="entry name" value="PK_Tyr_Ser-Thr"/>
    <property type="match status" value="1"/>
</dbReference>